<dbReference type="Proteomes" id="UP000177907">
    <property type="component" value="Unassembled WGS sequence"/>
</dbReference>
<feature type="transmembrane region" description="Helical" evidence="1">
    <location>
        <begin position="60"/>
        <end position="82"/>
    </location>
</feature>
<name>A0A1F6NXV1_9BACT</name>
<organism evidence="2 3">
    <name type="scientific">Candidatus Magasanikbacteria bacterium RIFOXYC2_FULL_42_28</name>
    <dbReference type="NCBI Taxonomy" id="1798704"/>
    <lineage>
        <taxon>Bacteria</taxon>
        <taxon>Candidatus Magasanikiibacteriota</taxon>
    </lineage>
</organism>
<reference evidence="2 3" key="1">
    <citation type="journal article" date="2016" name="Nat. Commun.">
        <title>Thousands of microbial genomes shed light on interconnected biogeochemical processes in an aquifer system.</title>
        <authorList>
            <person name="Anantharaman K."/>
            <person name="Brown C.T."/>
            <person name="Hug L.A."/>
            <person name="Sharon I."/>
            <person name="Castelle C.J."/>
            <person name="Probst A.J."/>
            <person name="Thomas B.C."/>
            <person name="Singh A."/>
            <person name="Wilkins M.J."/>
            <person name="Karaoz U."/>
            <person name="Brodie E.L."/>
            <person name="Williams K.H."/>
            <person name="Hubbard S.S."/>
            <person name="Banfield J.F."/>
        </authorList>
    </citation>
    <scope>NUCLEOTIDE SEQUENCE [LARGE SCALE GENOMIC DNA]</scope>
</reference>
<accession>A0A1F6NXV1</accession>
<comment type="caution">
    <text evidence="2">The sequence shown here is derived from an EMBL/GenBank/DDBJ whole genome shotgun (WGS) entry which is preliminary data.</text>
</comment>
<evidence type="ECO:0000256" key="1">
    <source>
        <dbReference type="SAM" id="Phobius"/>
    </source>
</evidence>
<evidence type="ECO:0000313" key="3">
    <source>
        <dbReference type="Proteomes" id="UP000177907"/>
    </source>
</evidence>
<keyword evidence="1" id="KW-0472">Membrane</keyword>
<feature type="transmembrane region" description="Helical" evidence="1">
    <location>
        <begin position="94"/>
        <end position="114"/>
    </location>
</feature>
<feature type="transmembrane region" description="Helical" evidence="1">
    <location>
        <begin position="12"/>
        <end position="33"/>
    </location>
</feature>
<protein>
    <recommendedName>
        <fullName evidence="4">DUF1648 domain-containing protein</fullName>
    </recommendedName>
</protein>
<dbReference type="EMBL" id="MFQZ01000001">
    <property type="protein sequence ID" value="OGH88650.1"/>
    <property type="molecule type" value="Genomic_DNA"/>
</dbReference>
<gene>
    <name evidence="2" type="ORF">A3J93_00965</name>
</gene>
<dbReference type="STRING" id="1798704.A3J93_00965"/>
<dbReference type="AlphaFoldDB" id="A0A1F6NXV1"/>
<keyword evidence="1" id="KW-0812">Transmembrane</keyword>
<sequence>MVFYNPKLYLRDYWVGPVFLGSVLAQIVMWWYLLVNIHPTVEQIFLHYNSVFGIDLIGNWWQIFYLPAGGLLILVINFLASWHFYGSDKFLARVLSLWTGLVNCLLVLAVYLIVGLNI</sequence>
<proteinExistence type="predicted"/>
<evidence type="ECO:0008006" key="4">
    <source>
        <dbReference type="Google" id="ProtNLM"/>
    </source>
</evidence>
<keyword evidence="1" id="KW-1133">Transmembrane helix</keyword>
<evidence type="ECO:0000313" key="2">
    <source>
        <dbReference type="EMBL" id="OGH88650.1"/>
    </source>
</evidence>